<organism evidence="3 4">
    <name type="scientific">Micromonospora coxensis</name>
    <dbReference type="NCBI Taxonomy" id="356852"/>
    <lineage>
        <taxon>Bacteria</taxon>
        <taxon>Bacillati</taxon>
        <taxon>Actinomycetota</taxon>
        <taxon>Actinomycetes</taxon>
        <taxon>Micromonosporales</taxon>
        <taxon>Micromonosporaceae</taxon>
        <taxon>Micromonospora</taxon>
    </lineage>
</organism>
<dbReference type="AlphaFoldDB" id="A0A1C5GUJ1"/>
<dbReference type="EMBL" id="LT607753">
    <property type="protein sequence ID" value="SCG37448.1"/>
    <property type="molecule type" value="Genomic_DNA"/>
</dbReference>
<dbReference type="InterPro" id="IPR011050">
    <property type="entry name" value="Pectin_lyase_fold/virulence"/>
</dbReference>
<feature type="chain" id="PRO_5008717025" evidence="2">
    <location>
        <begin position="32"/>
        <end position="645"/>
    </location>
</feature>
<dbReference type="SUPFAM" id="SSF101596">
    <property type="entry name" value="Dextranase, N-terminal domain"/>
    <property type="match status" value="1"/>
</dbReference>
<feature type="signal peptide" evidence="2">
    <location>
        <begin position="1"/>
        <end position="31"/>
    </location>
</feature>
<accession>A0A1C5GUJ1</accession>
<sequence>MSRSSRRTAGAIAAAAVAVGMALAGVATVHAADDVAAPVELTDRCGFAAGDQWRPVPLDIGDHDLAGRAPDDDVSGVRVAAGFRVSVFDRSDSADPLVVLTKDEDFCGSPLNDRASRILIERIDASAGGVTPSAAASPSRPAVPSAPAPAGPAPEPPSSAVSARTVQFAPDTVVGPSSTHYRVSVRTADQTVRPKVYQIDGSRFTGDDGKTVQLAKWPPTPSGALRTVSFTGYAQGATDTTEVSVSLTDGRTFPSLAGVDIRPHRYGIRPTALSADRKTVTFPVTGGNRWISVHFGGDTGSDLHSMHVNVDLTTDFEVARNAPNVVYFGPGEHRIGGDPAGRGILRLATLPGKDTVYLDRGAYVYGKIDLAGVTGGRVVGHGVLAGDGFRYAARKSNPADDAAMIWAGFGKAAEAKAVSGPTLVNASHFNIVTAADWEISGVKIFGWSGNNDGIHLREGTRVRDCFVRAGDDSLRTMSSNTLVENCVVWQHANGGVAISGWKIPTGAATANTWRRIDVVRAEWRADRPALGAAVVWRYAENHAISGLRFEDVRIDHGVPQALHVMFTDSATGTIGDITIAGLRVDGPVTGRNTISARPGTRIAGVTISGLVIDGRRVTATNAGTVGKLSVSGAVSGVTIDGQPLR</sequence>
<dbReference type="SUPFAM" id="SSF51126">
    <property type="entry name" value="Pectin lyase-like"/>
    <property type="match status" value="1"/>
</dbReference>
<dbReference type="Proteomes" id="UP000198215">
    <property type="component" value="Chromosome I"/>
</dbReference>
<keyword evidence="4" id="KW-1185">Reference proteome</keyword>
<evidence type="ECO:0000313" key="3">
    <source>
        <dbReference type="EMBL" id="SCG37448.1"/>
    </source>
</evidence>
<dbReference type="SMART" id="SM00710">
    <property type="entry name" value="PbH1"/>
    <property type="match status" value="3"/>
</dbReference>
<dbReference type="InterPro" id="IPR006626">
    <property type="entry name" value="PbH1"/>
</dbReference>
<feature type="region of interest" description="Disordered" evidence="1">
    <location>
        <begin position="129"/>
        <end position="162"/>
    </location>
</feature>
<evidence type="ECO:0000256" key="1">
    <source>
        <dbReference type="SAM" id="MobiDB-lite"/>
    </source>
</evidence>
<name>A0A1C5GUJ1_9ACTN</name>
<keyword evidence="2" id="KW-0732">Signal</keyword>
<feature type="compositionally biased region" description="Pro residues" evidence="1">
    <location>
        <begin position="144"/>
        <end position="157"/>
    </location>
</feature>
<keyword evidence="3" id="KW-0378">Hydrolase</keyword>
<dbReference type="InterPro" id="IPR012334">
    <property type="entry name" value="Pectin_lyas_fold"/>
</dbReference>
<proteinExistence type="predicted"/>
<dbReference type="Gene3D" id="2.160.20.10">
    <property type="entry name" value="Single-stranded right-handed beta-helix, Pectin lyase-like"/>
    <property type="match status" value="1"/>
</dbReference>
<dbReference type="InterPro" id="IPR035953">
    <property type="entry name" value="Dextranase_N-ter"/>
</dbReference>
<feature type="compositionally biased region" description="Low complexity" evidence="1">
    <location>
        <begin position="132"/>
        <end position="143"/>
    </location>
</feature>
<protein>
    <submittedName>
        <fullName evidence="3">Glycosyl hydrolase family 49</fullName>
    </submittedName>
</protein>
<gene>
    <name evidence="3" type="ORF">GA0070614_0395</name>
</gene>
<dbReference type="GO" id="GO:0016787">
    <property type="term" value="F:hydrolase activity"/>
    <property type="evidence" value="ECO:0007669"/>
    <property type="project" value="UniProtKB-KW"/>
</dbReference>
<evidence type="ECO:0000313" key="4">
    <source>
        <dbReference type="Proteomes" id="UP000198215"/>
    </source>
</evidence>
<evidence type="ECO:0000256" key="2">
    <source>
        <dbReference type="SAM" id="SignalP"/>
    </source>
</evidence>
<reference evidence="4" key="1">
    <citation type="submission" date="2016-06" db="EMBL/GenBank/DDBJ databases">
        <authorList>
            <person name="Varghese N."/>
            <person name="Submissions Spin"/>
        </authorList>
    </citation>
    <scope>NUCLEOTIDE SEQUENCE [LARGE SCALE GENOMIC DNA]</scope>
    <source>
        <strain evidence="4">DSM 45161</strain>
    </source>
</reference>